<organism evidence="1 2">
    <name type="scientific">SAR86 cluster bacterium</name>
    <dbReference type="NCBI Taxonomy" id="2030880"/>
    <lineage>
        <taxon>Bacteria</taxon>
        <taxon>Pseudomonadati</taxon>
        <taxon>Pseudomonadota</taxon>
        <taxon>Gammaproteobacteria</taxon>
        <taxon>SAR86 cluster</taxon>
    </lineage>
</organism>
<accession>A0A520MXH1</accession>
<dbReference type="EMBL" id="SHBF01000037">
    <property type="protein sequence ID" value="RZO25886.1"/>
    <property type="molecule type" value="Genomic_DNA"/>
</dbReference>
<dbReference type="AlphaFoldDB" id="A0A520MXH1"/>
<proteinExistence type="predicted"/>
<comment type="caution">
    <text evidence="1">The sequence shown here is derived from an EMBL/GenBank/DDBJ whole genome shotgun (WGS) entry which is preliminary data.</text>
</comment>
<protein>
    <submittedName>
        <fullName evidence="1">Uncharacterized protein</fullName>
    </submittedName>
</protein>
<sequence>MENKKNFFKFFEHGWNKIFGKEEDSTSLRSKSLYRAVKGIQNVGTPHDWEDYEKYKKELDKNETN</sequence>
<reference evidence="1 2" key="1">
    <citation type="submission" date="2019-02" db="EMBL/GenBank/DDBJ databases">
        <title>Prokaryotic population dynamics and viral predation in marine succession experiment using metagenomics: the confinement effect.</title>
        <authorList>
            <person name="Haro-Moreno J.M."/>
            <person name="Rodriguez-Valera F."/>
            <person name="Lopez-Perez M."/>
        </authorList>
    </citation>
    <scope>NUCLEOTIDE SEQUENCE [LARGE SCALE GENOMIC DNA]</scope>
    <source>
        <strain evidence="1">MED-G160</strain>
    </source>
</reference>
<name>A0A520MXH1_9GAMM</name>
<evidence type="ECO:0000313" key="2">
    <source>
        <dbReference type="Proteomes" id="UP000318710"/>
    </source>
</evidence>
<evidence type="ECO:0000313" key="1">
    <source>
        <dbReference type="EMBL" id="RZO25886.1"/>
    </source>
</evidence>
<dbReference type="Proteomes" id="UP000318710">
    <property type="component" value="Unassembled WGS sequence"/>
</dbReference>
<gene>
    <name evidence="1" type="ORF">EVA93_04640</name>
</gene>